<dbReference type="EC" id="2.1.1.170" evidence="6"/>
<dbReference type="eggNOG" id="COG0357">
    <property type="taxonomic scope" value="Bacteria"/>
</dbReference>
<dbReference type="GO" id="GO:0070043">
    <property type="term" value="F:rRNA (guanine-N7-)-methyltransferase activity"/>
    <property type="evidence" value="ECO:0007669"/>
    <property type="project" value="UniProtKB-UniRule"/>
</dbReference>
<dbReference type="Pfam" id="PF02527">
    <property type="entry name" value="GidB"/>
    <property type="match status" value="1"/>
</dbReference>
<dbReference type="GO" id="GO:0005829">
    <property type="term" value="C:cytosol"/>
    <property type="evidence" value="ECO:0007669"/>
    <property type="project" value="TreeGrafter"/>
</dbReference>
<keyword evidence="5 6" id="KW-0949">S-adenosyl-L-methionine</keyword>
<feature type="binding site" evidence="6">
    <location>
        <position position="78"/>
    </location>
    <ligand>
        <name>S-adenosyl-L-methionine</name>
        <dbReference type="ChEBI" id="CHEBI:59789"/>
    </ligand>
</feature>
<keyword evidence="1 6" id="KW-0963">Cytoplasm</keyword>
<keyword evidence="3 6" id="KW-0489">Methyltransferase</keyword>
<dbReference type="KEGG" id="tgr:Tgr7_3315"/>
<evidence type="ECO:0000256" key="4">
    <source>
        <dbReference type="ARBA" id="ARBA00022679"/>
    </source>
</evidence>
<evidence type="ECO:0000256" key="6">
    <source>
        <dbReference type="HAMAP-Rule" id="MF_00074"/>
    </source>
</evidence>
<dbReference type="CDD" id="cd02440">
    <property type="entry name" value="AdoMet_MTases"/>
    <property type="match status" value="1"/>
</dbReference>
<comment type="catalytic activity">
    <reaction evidence="6">
        <text>guanosine(527) in 16S rRNA + S-adenosyl-L-methionine = N(7)-methylguanosine(527) in 16S rRNA + S-adenosyl-L-homocysteine</text>
        <dbReference type="Rhea" id="RHEA:42732"/>
        <dbReference type="Rhea" id="RHEA-COMP:10209"/>
        <dbReference type="Rhea" id="RHEA-COMP:10210"/>
        <dbReference type="ChEBI" id="CHEBI:57856"/>
        <dbReference type="ChEBI" id="CHEBI:59789"/>
        <dbReference type="ChEBI" id="CHEBI:74269"/>
        <dbReference type="ChEBI" id="CHEBI:74480"/>
        <dbReference type="EC" id="2.1.1.170"/>
    </reaction>
</comment>
<gene>
    <name evidence="6" type="primary">rsmG</name>
    <name evidence="7" type="ordered locus">Tgr7_3315</name>
</gene>
<dbReference type="HOGENOM" id="CLU_065341_2_0_6"/>
<dbReference type="PANTHER" id="PTHR31760">
    <property type="entry name" value="S-ADENOSYL-L-METHIONINE-DEPENDENT METHYLTRANSFERASES SUPERFAMILY PROTEIN"/>
    <property type="match status" value="1"/>
</dbReference>
<dbReference type="HAMAP" id="MF_00074">
    <property type="entry name" value="16SrRNA_methyltr_G"/>
    <property type="match status" value="1"/>
</dbReference>
<comment type="similarity">
    <text evidence="6">Belongs to the methyltransferase superfamily. RNA methyltransferase RsmG family.</text>
</comment>
<dbReference type="STRING" id="396588.Tgr7_3315"/>
<keyword evidence="2 6" id="KW-0698">rRNA processing</keyword>
<name>B8GRC8_THISH</name>
<evidence type="ECO:0000256" key="1">
    <source>
        <dbReference type="ARBA" id="ARBA00022490"/>
    </source>
</evidence>
<comment type="caution">
    <text evidence="6">Lacks conserved residue(s) required for the propagation of feature annotation.</text>
</comment>
<evidence type="ECO:0000256" key="5">
    <source>
        <dbReference type="ARBA" id="ARBA00022691"/>
    </source>
</evidence>
<evidence type="ECO:0000313" key="8">
    <source>
        <dbReference type="Proteomes" id="UP000002383"/>
    </source>
</evidence>
<keyword evidence="8" id="KW-1185">Reference proteome</keyword>
<dbReference type="PIRSF" id="PIRSF003078">
    <property type="entry name" value="GidB"/>
    <property type="match status" value="1"/>
</dbReference>
<accession>B8GRC8</accession>
<dbReference type="AlphaFoldDB" id="B8GRC8"/>
<dbReference type="EMBL" id="CP001339">
    <property type="protein sequence ID" value="ACL74382.1"/>
    <property type="molecule type" value="Genomic_DNA"/>
</dbReference>
<dbReference type="PANTHER" id="PTHR31760:SF0">
    <property type="entry name" value="S-ADENOSYL-L-METHIONINE-DEPENDENT METHYLTRANSFERASES SUPERFAMILY PROTEIN"/>
    <property type="match status" value="1"/>
</dbReference>
<dbReference type="Proteomes" id="UP000002383">
    <property type="component" value="Chromosome"/>
</dbReference>
<proteinExistence type="inferred from homology"/>
<comment type="function">
    <text evidence="6">Specifically methylates the N7 position of guanine in position 527 of 16S rRNA.</text>
</comment>
<dbReference type="Gene3D" id="3.40.50.150">
    <property type="entry name" value="Vaccinia Virus protein VP39"/>
    <property type="match status" value="1"/>
</dbReference>
<protein>
    <recommendedName>
        <fullName evidence="6">Ribosomal RNA small subunit methyltransferase G</fullName>
        <ecNumber evidence="6">2.1.1.170</ecNumber>
    </recommendedName>
    <alternativeName>
        <fullName evidence="6">16S rRNA 7-methylguanosine methyltransferase</fullName>
        <shortName evidence="6">16S rRNA m7G methyltransferase</shortName>
    </alternativeName>
</protein>
<feature type="binding site" evidence="6">
    <location>
        <begin position="129"/>
        <end position="130"/>
    </location>
    <ligand>
        <name>S-adenosyl-L-methionine</name>
        <dbReference type="ChEBI" id="CHEBI:59789"/>
    </ligand>
</feature>
<dbReference type="SUPFAM" id="SSF53335">
    <property type="entry name" value="S-adenosyl-L-methionine-dependent methyltransferases"/>
    <property type="match status" value="1"/>
</dbReference>
<evidence type="ECO:0000256" key="3">
    <source>
        <dbReference type="ARBA" id="ARBA00022603"/>
    </source>
</evidence>
<dbReference type="RefSeq" id="WP_012639844.1">
    <property type="nucleotide sequence ID" value="NC_011901.1"/>
</dbReference>
<dbReference type="NCBIfam" id="TIGR00138">
    <property type="entry name" value="rsmG_gidB"/>
    <property type="match status" value="1"/>
</dbReference>
<feature type="binding site" evidence="6">
    <location>
        <position position="144"/>
    </location>
    <ligand>
        <name>S-adenosyl-L-methionine</name>
        <dbReference type="ChEBI" id="CHEBI:59789"/>
    </ligand>
</feature>
<keyword evidence="4 6" id="KW-0808">Transferase</keyword>
<reference evidence="7 8" key="1">
    <citation type="journal article" date="2011" name="Stand. Genomic Sci.">
        <title>Complete genome sequence of 'Thioalkalivibrio sulfidophilus' HL-EbGr7.</title>
        <authorList>
            <person name="Muyzer G."/>
            <person name="Sorokin D.Y."/>
            <person name="Mavromatis K."/>
            <person name="Lapidus A."/>
            <person name="Clum A."/>
            <person name="Ivanova N."/>
            <person name="Pati A."/>
            <person name="d'Haeseleer P."/>
            <person name="Woyke T."/>
            <person name="Kyrpides N.C."/>
        </authorList>
    </citation>
    <scope>NUCLEOTIDE SEQUENCE [LARGE SCALE GENOMIC DNA]</scope>
    <source>
        <strain evidence="7 8">HL-EbGR7</strain>
    </source>
</reference>
<sequence length="210" mass="22695">MTALDEAARAELARGLEALGLPANLGQPLGAYLELLARWNKAYNLTAVTEPRQMVTHHLLDSLAVLPWIRGSRIADIGSGAGLPGIPLAIARPELTVVLVDTVGKKVRFQKQAILELGLVNASAVHARVENYRPEEPFDTVISRAFAATADFVALAGHLVSAGGRMFAMKGRDPGDELKALPEPWVVVDVHQIRVPGLSAERHLVELRRN</sequence>
<organism evidence="7 8">
    <name type="scientific">Thioalkalivibrio sulfidiphilus (strain HL-EbGR7)</name>
    <dbReference type="NCBI Taxonomy" id="396588"/>
    <lineage>
        <taxon>Bacteria</taxon>
        <taxon>Pseudomonadati</taxon>
        <taxon>Pseudomonadota</taxon>
        <taxon>Gammaproteobacteria</taxon>
        <taxon>Chromatiales</taxon>
        <taxon>Ectothiorhodospiraceae</taxon>
        <taxon>Thioalkalivibrio</taxon>
    </lineage>
</organism>
<dbReference type="InterPro" id="IPR029063">
    <property type="entry name" value="SAM-dependent_MTases_sf"/>
</dbReference>
<comment type="subcellular location">
    <subcellularLocation>
        <location evidence="6">Cytoplasm</location>
    </subcellularLocation>
</comment>
<dbReference type="OrthoDB" id="9808773at2"/>
<evidence type="ECO:0000256" key="2">
    <source>
        <dbReference type="ARBA" id="ARBA00022552"/>
    </source>
</evidence>
<evidence type="ECO:0000313" key="7">
    <source>
        <dbReference type="EMBL" id="ACL74382.1"/>
    </source>
</evidence>
<dbReference type="InterPro" id="IPR003682">
    <property type="entry name" value="rRNA_ssu_MeTfrase_G"/>
</dbReference>
<feature type="binding site" evidence="6">
    <location>
        <position position="83"/>
    </location>
    <ligand>
        <name>S-adenosyl-L-methionine</name>
        <dbReference type="ChEBI" id="CHEBI:59789"/>
    </ligand>
</feature>